<name>E1Y8S8_9BACT</name>
<accession>E1Y8S8</accession>
<proteinExistence type="predicted"/>
<dbReference type="AlphaFoldDB" id="E1Y8S8"/>
<evidence type="ECO:0000313" key="1">
    <source>
        <dbReference type="EMBL" id="CBX26972.1"/>
    </source>
</evidence>
<gene>
    <name evidence="1" type="ORF">N47_A10010</name>
</gene>
<reference evidence="1" key="1">
    <citation type="journal article" date="2011" name="Environ. Microbiol.">
        <title>Genomic insights into the metabolic potential of the polycyclic aromatic hydrocarbon degrading sulfate-reducing Deltaproteobacterium N47.</title>
        <authorList>
            <person name="Bergmann F."/>
            <person name="Selesi D."/>
            <person name="Weinmaier T."/>
            <person name="Tischler P."/>
            <person name="Rattei T."/>
            <person name="Meckenstock R.U."/>
        </authorList>
    </citation>
    <scope>NUCLEOTIDE SEQUENCE</scope>
</reference>
<dbReference type="EMBL" id="FR695864">
    <property type="protein sequence ID" value="CBX26972.1"/>
    <property type="molecule type" value="Genomic_DNA"/>
</dbReference>
<sequence>MTIKSYKSPVILLAAISFFLCTNNYFVFQYQNRFSQFAQDVTFKFMATAKANYSVVTMPKKGKQLIHMAVLKQQPAPTSFLALGPAFNGIDQFKIIQYVHPFSARAPPTQS</sequence>
<organism evidence="1">
    <name type="scientific">uncultured Desulfobacterium sp</name>
    <dbReference type="NCBI Taxonomy" id="201089"/>
    <lineage>
        <taxon>Bacteria</taxon>
        <taxon>Pseudomonadati</taxon>
        <taxon>Thermodesulfobacteriota</taxon>
        <taxon>Desulfobacteria</taxon>
        <taxon>Desulfobacterales</taxon>
        <taxon>Desulfobacteriaceae</taxon>
        <taxon>Desulfobacterium</taxon>
        <taxon>environmental samples</taxon>
    </lineage>
</organism>
<protein>
    <submittedName>
        <fullName evidence="1">Uncharacterized protein</fullName>
    </submittedName>
</protein>